<reference evidence="8 9" key="1">
    <citation type="journal article" date="2016" name="Mol. Biol. Evol.">
        <title>Comparative Genomics of Early-Diverging Mushroom-Forming Fungi Provides Insights into the Origins of Lignocellulose Decay Capabilities.</title>
        <authorList>
            <person name="Nagy L.G."/>
            <person name="Riley R."/>
            <person name="Tritt A."/>
            <person name="Adam C."/>
            <person name="Daum C."/>
            <person name="Floudas D."/>
            <person name="Sun H."/>
            <person name="Yadav J.S."/>
            <person name="Pangilinan J."/>
            <person name="Larsson K.H."/>
            <person name="Matsuura K."/>
            <person name="Barry K."/>
            <person name="Labutti K."/>
            <person name="Kuo R."/>
            <person name="Ohm R.A."/>
            <person name="Bhattacharya S.S."/>
            <person name="Shirouzu T."/>
            <person name="Yoshinaga Y."/>
            <person name="Martin F.M."/>
            <person name="Grigoriev I.V."/>
            <person name="Hibbett D.S."/>
        </authorList>
    </citation>
    <scope>NUCLEOTIDE SEQUENCE [LARGE SCALE GENOMIC DNA]</scope>
    <source>
        <strain evidence="8 9">CBS 109695</strain>
    </source>
</reference>
<keyword evidence="6" id="KW-0175">Coiled coil</keyword>
<dbReference type="EMBL" id="KV417548">
    <property type="protein sequence ID" value="KZP21354.1"/>
    <property type="molecule type" value="Genomic_DNA"/>
</dbReference>
<feature type="region of interest" description="Disordered" evidence="7">
    <location>
        <begin position="1"/>
        <end position="52"/>
    </location>
</feature>
<keyword evidence="9" id="KW-1185">Reference proteome</keyword>
<dbReference type="OrthoDB" id="5072at2759"/>
<comment type="similarity">
    <text evidence="1 5">Belongs to the NOP53 family.</text>
</comment>
<dbReference type="AlphaFoldDB" id="A0A166JZ23"/>
<feature type="compositionally biased region" description="Low complexity" evidence="7">
    <location>
        <begin position="24"/>
        <end position="39"/>
    </location>
</feature>
<feature type="coiled-coil region" evidence="6">
    <location>
        <begin position="249"/>
        <end position="276"/>
    </location>
</feature>
<dbReference type="InterPro" id="IPR011687">
    <property type="entry name" value="Nop53/GLTSCR2"/>
</dbReference>
<evidence type="ECO:0000313" key="9">
    <source>
        <dbReference type="Proteomes" id="UP000076532"/>
    </source>
</evidence>
<organism evidence="8 9">
    <name type="scientific">Athelia psychrophila</name>
    <dbReference type="NCBI Taxonomy" id="1759441"/>
    <lineage>
        <taxon>Eukaryota</taxon>
        <taxon>Fungi</taxon>
        <taxon>Dikarya</taxon>
        <taxon>Basidiomycota</taxon>
        <taxon>Agaricomycotina</taxon>
        <taxon>Agaricomycetes</taxon>
        <taxon>Agaricomycetidae</taxon>
        <taxon>Atheliales</taxon>
        <taxon>Atheliaceae</taxon>
        <taxon>Athelia</taxon>
    </lineage>
</organism>
<dbReference type="Pfam" id="PF07767">
    <property type="entry name" value="Nop53"/>
    <property type="match status" value="1"/>
</dbReference>
<dbReference type="PANTHER" id="PTHR14211">
    <property type="entry name" value="GLIOMA SUPPRESSOR CANDIDATE REGION GENE 2"/>
    <property type="match status" value="1"/>
</dbReference>
<sequence length="475" mass="52634">MATVTKGASKKADPSSKTKKTHPAKTATATPKTGAPATTQGSRKGKRAWRKNVDIGDVEMGLDEMRAEERVVGKTLQKHKDEELFQIDVTGDDQARKKLPRFSTSELTSSKILAARSAVPAVFSRPHGHLSFAGTKRKPGLYISPEEKTRLLRIGKRLRKGPLNSVMDPTEFGAGSALLEVSEAARTSGSYDPWAMEVTGEVELPHGMETIHKPQIRRPTLAHPRDVIEIPAIVEPHQGTSYNPPVDAHTELILKADDLEERRAKEAERLIEVKQRIARAGSTAGVTPEGVPEGMVVAEGVDDDEVEVEGDVVEGPLAKKAPARKTKQQRSKAARQLVEKRALAQKLHNKLMLSSISSVKALRREGSSVSLKLSAAELQRKERQLALVEKMRKGGLQGMRIGRHKVPEREVDVQLGEDLSESLRALKPEGNLFRDRFQSLQQRALVEPRVPVIPSKRTFKVKEYEKHAWKKFDRE</sequence>
<evidence type="ECO:0000256" key="5">
    <source>
        <dbReference type="PIRNR" id="PIRNR017302"/>
    </source>
</evidence>
<evidence type="ECO:0000256" key="6">
    <source>
        <dbReference type="SAM" id="Coils"/>
    </source>
</evidence>
<dbReference type="PIRSF" id="PIRSF017302">
    <property type="entry name" value="Gltscr2"/>
    <property type="match status" value="1"/>
</dbReference>
<dbReference type="GO" id="GO:0006364">
    <property type="term" value="P:rRNA processing"/>
    <property type="evidence" value="ECO:0007669"/>
    <property type="project" value="TreeGrafter"/>
</dbReference>
<evidence type="ECO:0000256" key="4">
    <source>
        <dbReference type="ARBA" id="ARBA00023242"/>
    </source>
</evidence>
<gene>
    <name evidence="8" type="ORF">FIBSPDRAFT_825899</name>
</gene>
<evidence type="ECO:0000313" key="8">
    <source>
        <dbReference type="EMBL" id="KZP21354.1"/>
    </source>
</evidence>
<dbReference type="GO" id="GO:0008097">
    <property type="term" value="F:5S rRNA binding"/>
    <property type="evidence" value="ECO:0007669"/>
    <property type="project" value="TreeGrafter"/>
</dbReference>
<comment type="subcellular location">
    <subcellularLocation>
        <location evidence="5">Nucleus</location>
        <location evidence="5">Nucleolus</location>
    </subcellularLocation>
    <subcellularLocation>
        <location evidence="5">Nucleus</location>
        <location evidence="5">Nucleoplasm</location>
    </subcellularLocation>
</comment>
<comment type="function">
    <text evidence="5">May play a role in ribosome biogenesis.</text>
</comment>
<dbReference type="PANTHER" id="PTHR14211:SF7">
    <property type="entry name" value="RIBOSOME BIOGENESIS PROTEIN NOP53"/>
    <property type="match status" value="1"/>
</dbReference>
<dbReference type="GO" id="GO:0005654">
    <property type="term" value="C:nucleoplasm"/>
    <property type="evidence" value="ECO:0007669"/>
    <property type="project" value="UniProtKB-SubCell"/>
</dbReference>
<evidence type="ECO:0000256" key="3">
    <source>
        <dbReference type="ARBA" id="ARBA00022517"/>
    </source>
</evidence>
<accession>A0A166JZ23</accession>
<evidence type="ECO:0000256" key="1">
    <source>
        <dbReference type="ARBA" id="ARBA00008838"/>
    </source>
</evidence>
<proteinExistence type="inferred from homology"/>
<keyword evidence="4 5" id="KW-0539">Nucleus</keyword>
<protein>
    <recommendedName>
        <fullName evidence="2 5">Ribosome biogenesis protein NOP53</fullName>
    </recommendedName>
</protein>
<name>A0A166JZ23_9AGAM</name>
<evidence type="ECO:0000256" key="7">
    <source>
        <dbReference type="SAM" id="MobiDB-lite"/>
    </source>
</evidence>
<keyword evidence="3 5" id="KW-0690">Ribosome biogenesis</keyword>
<dbReference type="STRING" id="436010.A0A166JZ23"/>
<evidence type="ECO:0000256" key="2">
    <source>
        <dbReference type="ARBA" id="ARBA00018339"/>
    </source>
</evidence>
<dbReference type="Proteomes" id="UP000076532">
    <property type="component" value="Unassembled WGS sequence"/>
</dbReference>
<dbReference type="GO" id="GO:0000027">
    <property type="term" value="P:ribosomal large subunit assembly"/>
    <property type="evidence" value="ECO:0007669"/>
    <property type="project" value="UniProtKB-UniRule"/>
</dbReference>
<dbReference type="GO" id="GO:0005730">
    <property type="term" value="C:nucleolus"/>
    <property type="evidence" value="ECO:0007669"/>
    <property type="project" value="UniProtKB-SubCell"/>
</dbReference>